<gene>
    <name evidence="2" type="ORF">INT80_12465</name>
</gene>
<evidence type="ECO:0000313" key="2">
    <source>
        <dbReference type="EMBL" id="MBF4102971.1"/>
    </source>
</evidence>
<dbReference type="EMBL" id="JADION010000041">
    <property type="protein sequence ID" value="MBF4102971.1"/>
    <property type="molecule type" value="Genomic_DNA"/>
</dbReference>
<dbReference type="AlphaFoldDB" id="A0A930UUI0"/>
<organism evidence="2">
    <name type="scientific">Gallibacterium anatis</name>
    <dbReference type="NCBI Taxonomy" id="750"/>
    <lineage>
        <taxon>Bacteria</taxon>
        <taxon>Pseudomonadati</taxon>
        <taxon>Pseudomonadota</taxon>
        <taxon>Gammaproteobacteria</taxon>
        <taxon>Pasteurellales</taxon>
        <taxon>Pasteurellaceae</taxon>
        <taxon>Gallibacterium</taxon>
    </lineage>
</organism>
<comment type="caution">
    <text evidence="2">The sequence shown here is derived from an EMBL/GenBank/DDBJ whole genome shotgun (WGS) entry which is preliminary data.</text>
</comment>
<name>A0A930UUI0_9PAST</name>
<feature type="region of interest" description="Disordered" evidence="1">
    <location>
        <begin position="35"/>
        <end position="54"/>
    </location>
</feature>
<reference evidence="2" key="1">
    <citation type="submission" date="2020-11" db="EMBL/GenBank/DDBJ databases">
        <title>Gallibacterium anatis 1637, full genome, WGS.</title>
        <authorList>
            <person name="Laishevtcev A.I."/>
            <person name="Yakimova E.A."/>
            <person name="Petkovich D."/>
            <person name="Stepanova T.V."/>
            <person name="Kalendr R.S."/>
            <person name="Rubalsky E.O."/>
            <person name="Zulkarneev E.R."/>
            <person name="Aleshkin A.V."/>
        </authorList>
    </citation>
    <scope>NUCLEOTIDE SEQUENCE</scope>
    <source>
        <strain evidence="2">1637</strain>
    </source>
</reference>
<protein>
    <submittedName>
        <fullName evidence="2">Uncharacterized protein</fullName>
    </submittedName>
</protein>
<sequence length="95" mass="10356">MVMVSLKTYHTDEEGNYRYTVDSPIKTGETLTVTSTNSYDNRATEQSPTPDEIAPSAPVIEINEQGTVISGIAEPGSTIEAQVTSKDGQTTRYNR</sequence>
<feature type="compositionally biased region" description="Polar residues" evidence="1">
    <location>
        <begin position="35"/>
        <end position="49"/>
    </location>
</feature>
<accession>A0A930UUI0</accession>
<proteinExistence type="predicted"/>
<evidence type="ECO:0000256" key="1">
    <source>
        <dbReference type="SAM" id="MobiDB-lite"/>
    </source>
</evidence>